<dbReference type="InterPro" id="IPR036196">
    <property type="entry name" value="Ptyr_pPase_sf"/>
</dbReference>
<evidence type="ECO:0000313" key="3">
    <source>
        <dbReference type="EMBL" id="MFC3679001.1"/>
    </source>
</evidence>
<dbReference type="CDD" id="cd16345">
    <property type="entry name" value="LMWP_ArsC"/>
    <property type="match status" value="1"/>
</dbReference>
<dbReference type="Pfam" id="PF01451">
    <property type="entry name" value="LMWPc"/>
    <property type="match status" value="1"/>
</dbReference>
<sequence length="167" mass="17907">MKLLFICTHNRCRSILAEAIARDVIAQQGANWQVRSAGSQPAGEVYPGTLDFLQRKGIATEGLQSQSWDEFEDYFAVSDEQPVIAITVCDSAAGESCPLFFGKGIKAHWGLQDPSKLTDAAGQAALFETVASTLTKRIEALIAADLDGSVTGDSSLRQLLTDLSTVN</sequence>
<dbReference type="Proteomes" id="UP001595722">
    <property type="component" value="Unassembled WGS sequence"/>
</dbReference>
<dbReference type="PANTHER" id="PTHR43428:SF1">
    <property type="entry name" value="ARSENATE REDUCTASE"/>
    <property type="match status" value="1"/>
</dbReference>
<dbReference type="InterPro" id="IPR023485">
    <property type="entry name" value="Ptyr_pPase"/>
</dbReference>
<accession>A0ABV7VN89</accession>
<evidence type="ECO:0000256" key="1">
    <source>
        <dbReference type="ARBA" id="ARBA00022849"/>
    </source>
</evidence>
<evidence type="ECO:0000259" key="2">
    <source>
        <dbReference type="SMART" id="SM00226"/>
    </source>
</evidence>
<keyword evidence="3" id="KW-0560">Oxidoreductase</keyword>
<evidence type="ECO:0000313" key="4">
    <source>
        <dbReference type="Proteomes" id="UP001595722"/>
    </source>
</evidence>
<dbReference type="GO" id="GO:0030612">
    <property type="term" value="F:arsenate reductase (thioredoxin) activity"/>
    <property type="evidence" value="ECO:0007669"/>
    <property type="project" value="UniProtKB-EC"/>
</dbReference>
<keyword evidence="4" id="KW-1185">Reference proteome</keyword>
<dbReference type="EC" id="1.20.4.4" evidence="3"/>
<dbReference type="RefSeq" id="WP_376864592.1">
    <property type="nucleotide sequence ID" value="NZ_JBHRYB010000001.1"/>
</dbReference>
<reference evidence="4" key="1">
    <citation type="journal article" date="2019" name="Int. J. Syst. Evol. Microbiol.">
        <title>The Global Catalogue of Microorganisms (GCM) 10K type strain sequencing project: providing services to taxonomists for standard genome sequencing and annotation.</title>
        <authorList>
            <consortium name="The Broad Institute Genomics Platform"/>
            <consortium name="The Broad Institute Genome Sequencing Center for Infectious Disease"/>
            <person name="Wu L."/>
            <person name="Ma J."/>
        </authorList>
    </citation>
    <scope>NUCLEOTIDE SEQUENCE [LARGE SCALE GENOMIC DNA]</scope>
    <source>
        <strain evidence="4">KCTC 42424</strain>
    </source>
</reference>
<keyword evidence="1" id="KW-0059">Arsenical resistance</keyword>
<comment type="caution">
    <text evidence="3">The sequence shown here is derived from an EMBL/GenBank/DDBJ whole genome shotgun (WGS) entry which is preliminary data.</text>
</comment>
<organism evidence="3 4">
    <name type="scientific">Bacterioplanoides pacificum</name>
    <dbReference type="NCBI Taxonomy" id="1171596"/>
    <lineage>
        <taxon>Bacteria</taxon>
        <taxon>Pseudomonadati</taxon>
        <taxon>Pseudomonadota</taxon>
        <taxon>Gammaproteobacteria</taxon>
        <taxon>Oceanospirillales</taxon>
        <taxon>Oceanospirillaceae</taxon>
        <taxon>Bacterioplanoides</taxon>
    </lineage>
</organism>
<dbReference type="EMBL" id="JBHRYB010000001">
    <property type="protein sequence ID" value="MFC3679001.1"/>
    <property type="molecule type" value="Genomic_DNA"/>
</dbReference>
<dbReference type="Gene3D" id="3.40.50.2300">
    <property type="match status" value="1"/>
</dbReference>
<name>A0ABV7VN89_9GAMM</name>
<feature type="domain" description="Phosphotyrosine protein phosphatase I" evidence="2">
    <location>
        <begin position="1"/>
        <end position="144"/>
    </location>
</feature>
<dbReference type="PANTHER" id="PTHR43428">
    <property type="entry name" value="ARSENATE REDUCTASE"/>
    <property type="match status" value="1"/>
</dbReference>
<dbReference type="SMART" id="SM00226">
    <property type="entry name" value="LMWPc"/>
    <property type="match status" value="1"/>
</dbReference>
<proteinExistence type="predicted"/>
<protein>
    <submittedName>
        <fullName evidence="3">Arsenate reductase ArsC</fullName>
        <ecNumber evidence="3">1.20.4.4</ecNumber>
    </submittedName>
</protein>
<gene>
    <name evidence="3" type="ORF">ACFOMG_02585</name>
</gene>
<dbReference type="SUPFAM" id="SSF52788">
    <property type="entry name" value="Phosphotyrosine protein phosphatases I"/>
    <property type="match status" value="1"/>
</dbReference>